<feature type="domain" description="Histidine kinase/HSP90-like ATPase" evidence="2">
    <location>
        <begin position="20"/>
        <end position="141"/>
    </location>
</feature>
<keyword evidence="3" id="KW-0418">Kinase</keyword>
<accession>A0AAN1Y016</accession>
<dbReference type="EMBL" id="AP025523">
    <property type="protein sequence ID" value="BDE08139.1"/>
    <property type="molecule type" value="Genomic_DNA"/>
</dbReference>
<organism evidence="3 4">
    <name type="scientific">Vulcanimicrobium alpinum</name>
    <dbReference type="NCBI Taxonomy" id="3016050"/>
    <lineage>
        <taxon>Bacteria</taxon>
        <taxon>Bacillati</taxon>
        <taxon>Vulcanimicrobiota</taxon>
        <taxon>Vulcanimicrobiia</taxon>
        <taxon>Vulcanimicrobiales</taxon>
        <taxon>Vulcanimicrobiaceae</taxon>
        <taxon>Vulcanimicrobium</taxon>
    </lineage>
</organism>
<dbReference type="KEGG" id="vab:WPS_34150"/>
<dbReference type="SUPFAM" id="SSF55874">
    <property type="entry name" value="ATPase domain of HSP90 chaperone/DNA topoisomerase II/histidine kinase"/>
    <property type="match status" value="1"/>
</dbReference>
<reference evidence="3 4" key="1">
    <citation type="journal article" date="2022" name="ISME Commun">
        <title>Vulcanimicrobium alpinus gen. nov. sp. nov., the first cultivated representative of the candidate phylum 'Eremiobacterota', is a metabolically versatile aerobic anoxygenic phototroph.</title>
        <authorList>
            <person name="Yabe S."/>
            <person name="Muto K."/>
            <person name="Abe K."/>
            <person name="Yokota A."/>
            <person name="Staudigel H."/>
            <person name="Tebo B.M."/>
        </authorList>
    </citation>
    <scope>NUCLEOTIDE SEQUENCE [LARGE SCALE GENOMIC DNA]</scope>
    <source>
        <strain evidence="3 4">WC8-2</strain>
    </source>
</reference>
<dbReference type="InterPro" id="IPR003594">
    <property type="entry name" value="HATPase_dom"/>
</dbReference>
<dbReference type="AlphaFoldDB" id="A0AAN1Y016"/>
<evidence type="ECO:0000256" key="1">
    <source>
        <dbReference type="ARBA" id="ARBA00022527"/>
    </source>
</evidence>
<evidence type="ECO:0000313" key="3">
    <source>
        <dbReference type="EMBL" id="BDE08139.1"/>
    </source>
</evidence>
<dbReference type="PANTHER" id="PTHR35526:SF3">
    <property type="entry name" value="ANTI-SIGMA-F FACTOR RSBW"/>
    <property type="match status" value="1"/>
</dbReference>
<dbReference type="Gene3D" id="3.30.565.10">
    <property type="entry name" value="Histidine kinase-like ATPase, C-terminal domain"/>
    <property type="match status" value="1"/>
</dbReference>
<dbReference type="InterPro" id="IPR050267">
    <property type="entry name" value="Anti-sigma-factor_SerPK"/>
</dbReference>
<gene>
    <name evidence="3" type="primary">rsbW</name>
    <name evidence="3" type="ORF">WPS_34150</name>
</gene>
<evidence type="ECO:0000313" key="4">
    <source>
        <dbReference type="Proteomes" id="UP001317532"/>
    </source>
</evidence>
<dbReference type="PANTHER" id="PTHR35526">
    <property type="entry name" value="ANTI-SIGMA-F FACTOR RSBW-RELATED"/>
    <property type="match status" value="1"/>
</dbReference>
<name>A0AAN1Y016_UNVUL</name>
<keyword evidence="1" id="KW-0723">Serine/threonine-protein kinase</keyword>
<dbReference type="RefSeq" id="WP_317995686.1">
    <property type="nucleotide sequence ID" value="NZ_AP025523.1"/>
</dbReference>
<protein>
    <submittedName>
        <fullName evidence="3">Serine-protein kinase RsbW</fullName>
    </submittedName>
</protein>
<dbReference type="InterPro" id="IPR036890">
    <property type="entry name" value="HATPase_C_sf"/>
</dbReference>
<dbReference type="Pfam" id="PF13581">
    <property type="entry name" value="HATPase_c_2"/>
    <property type="match status" value="1"/>
</dbReference>
<dbReference type="CDD" id="cd16936">
    <property type="entry name" value="HATPase_RsbW-like"/>
    <property type="match status" value="1"/>
</dbReference>
<dbReference type="Proteomes" id="UP001317532">
    <property type="component" value="Chromosome"/>
</dbReference>
<evidence type="ECO:0000259" key="2">
    <source>
        <dbReference type="Pfam" id="PF13581"/>
    </source>
</evidence>
<keyword evidence="4" id="KW-1185">Reference proteome</keyword>
<sequence length="145" mass="15422">MNPTLPGPVSSHGTVELKIPGRAEWVAVARLAVAAVASRLRFSVDEIEDIKLAIAEACTNSIQASGGEDAGEIEIVCDAIETELRVTVRDPSTGPHETAKEPSGIVEGRTEALGVFLIRALMDEVDYTTDPQRGTELVMTKHVSA</sequence>
<proteinExistence type="predicted"/>
<dbReference type="GO" id="GO:0004674">
    <property type="term" value="F:protein serine/threonine kinase activity"/>
    <property type="evidence" value="ECO:0007669"/>
    <property type="project" value="UniProtKB-KW"/>
</dbReference>
<keyword evidence="3" id="KW-0808">Transferase</keyword>